<accession>A0A5E4X3K9</accession>
<dbReference type="Pfam" id="PF08238">
    <property type="entry name" value="Sel1"/>
    <property type="match status" value="5"/>
</dbReference>
<dbReference type="RefSeq" id="WP_150698370.1">
    <property type="nucleotide sequence ID" value="NZ_CABPRZ010000015.1"/>
</dbReference>
<proteinExistence type="predicted"/>
<dbReference type="AlphaFoldDB" id="A0A5E4X3K9"/>
<dbReference type="Proteomes" id="UP000414233">
    <property type="component" value="Unassembled WGS sequence"/>
</dbReference>
<gene>
    <name evidence="2" type="primary">esiB_2</name>
    <name evidence="2" type="ORF">PTE30175_03545</name>
</gene>
<dbReference type="InterPro" id="IPR011990">
    <property type="entry name" value="TPR-like_helical_dom_sf"/>
</dbReference>
<reference evidence="2 3" key="1">
    <citation type="submission" date="2019-08" db="EMBL/GenBank/DDBJ databases">
        <authorList>
            <person name="Peeters C."/>
        </authorList>
    </citation>
    <scope>NUCLEOTIDE SEQUENCE [LARGE SCALE GENOMIC DNA]</scope>
    <source>
        <strain evidence="2 3">LMG 30175</strain>
    </source>
</reference>
<feature type="compositionally biased region" description="Basic and acidic residues" evidence="1">
    <location>
        <begin position="248"/>
        <end position="266"/>
    </location>
</feature>
<name>A0A5E4X3K9_9BURK</name>
<organism evidence="2 3">
    <name type="scientific">Pandoraea terrae</name>
    <dbReference type="NCBI Taxonomy" id="1537710"/>
    <lineage>
        <taxon>Bacteria</taxon>
        <taxon>Pseudomonadati</taxon>
        <taxon>Pseudomonadota</taxon>
        <taxon>Betaproteobacteria</taxon>
        <taxon>Burkholderiales</taxon>
        <taxon>Burkholderiaceae</taxon>
        <taxon>Pandoraea</taxon>
    </lineage>
</organism>
<dbReference type="InterPro" id="IPR006597">
    <property type="entry name" value="Sel1-like"/>
</dbReference>
<dbReference type="OrthoDB" id="5365194at2"/>
<dbReference type="Gene3D" id="1.25.40.10">
    <property type="entry name" value="Tetratricopeptide repeat domain"/>
    <property type="match status" value="2"/>
</dbReference>
<protein>
    <submittedName>
        <fullName evidence="2">Secretory immunoglobulin A-binding protein EsiB</fullName>
    </submittedName>
</protein>
<evidence type="ECO:0000256" key="1">
    <source>
        <dbReference type="SAM" id="MobiDB-lite"/>
    </source>
</evidence>
<dbReference type="InterPro" id="IPR050767">
    <property type="entry name" value="Sel1_AlgK"/>
</dbReference>
<feature type="compositionally biased region" description="Acidic residues" evidence="1">
    <location>
        <begin position="268"/>
        <end position="278"/>
    </location>
</feature>
<dbReference type="PANTHER" id="PTHR11102:SF160">
    <property type="entry name" value="ERAD-ASSOCIATED E3 UBIQUITIN-PROTEIN LIGASE COMPONENT HRD3"/>
    <property type="match status" value="1"/>
</dbReference>
<dbReference type="SMART" id="SM00671">
    <property type="entry name" value="SEL1"/>
    <property type="match status" value="5"/>
</dbReference>
<dbReference type="PANTHER" id="PTHR11102">
    <property type="entry name" value="SEL-1-LIKE PROTEIN"/>
    <property type="match status" value="1"/>
</dbReference>
<dbReference type="EMBL" id="CABPRZ010000015">
    <property type="protein sequence ID" value="VVE30842.1"/>
    <property type="molecule type" value="Genomic_DNA"/>
</dbReference>
<evidence type="ECO:0000313" key="2">
    <source>
        <dbReference type="EMBL" id="VVE30842.1"/>
    </source>
</evidence>
<sequence>MSPKFEAKIKKAKRGDVDAQFAVAEAYRTGKGVDEDCAQALYWYRAAAGQGNVSAQNNLGTMFQRGIGTEKNSKMAVYWYRQAAEQGERVAQFNLAMRYARGDGVEQNDTEAAHWFAKSAAQGYTEAIGELGTMYRFGRGVPRDIVAAARYHTTAARKGDVTSIGNLLGYQSEIESAALSGSTVAALCLSEMYGNGVPVEKDLTKSRAWLERARRNCRSDDLIETWDQLAQMERELGAASEMGEQLDKYGLDPDKFDNDFPGRPDPEPGSDEENEDFEGIYQSGVVVPPHSYCYKEWCDWLAKNHPGEKAT</sequence>
<keyword evidence="3" id="KW-1185">Reference proteome</keyword>
<dbReference type="SUPFAM" id="SSF81901">
    <property type="entry name" value="HCP-like"/>
    <property type="match status" value="1"/>
</dbReference>
<evidence type="ECO:0000313" key="3">
    <source>
        <dbReference type="Proteomes" id="UP000414233"/>
    </source>
</evidence>
<feature type="region of interest" description="Disordered" evidence="1">
    <location>
        <begin position="248"/>
        <end position="281"/>
    </location>
</feature>